<evidence type="ECO:0000313" key="1">
    <source>
        <dbReference type="EMBL" id="NEU45555.1"/>
    </source>
</evidence>
<dbReference type="EMBL" id="JAAHCB010000052">
    <property type="protein sequence ID" value="NEU45555.1"/>
    <property type="molecule type" value="Genomic_DNA"/>
</dbReference>
<name>A0A6B3QDU3_ENTFC</name>
<organism evidence="1">
    <name type="scientific">Enterococcus faecium</name>
    <name type="common">Streptococcus faecium</name>
    <dbReference type="NCBI Taxonomy" id="1352"/>
    <lineage>
        <taxon>Bacteria</taxon>
        <taxon>Bacillati</taxon>
        <taxon>Bacillota</taxon>
        <taxon>Bacilli</taxon>
        <taxon>Lactobacillales</taxon>
        <taxon>Enterococcaceae</taxon>
        <taxon>Enterococcus</taxon>
    </lineage>
</organism>
<reference evidence="1" key="1">
    <citation type="submission" date="2020-02" db="EMBL/GenBank/DDBJ databases">
        <title>Draft Genome Sequences of Enterococcus faecium isolates derived from selected traditional Montenegrin brine cheese.</title>
        <authorList>
            <person name="Ruppitsch W."/>
            <person name="Nisic A."/>
            <person name="Allerberger F."/>
            <person name="Martinovic A."/>
        </authorList>
    </citation>
    <scope>NUCLEOTIDE SEQUENCE</scope>
    <source>
        <strain evidence="1">INF29</strain>
    </source>
</reference>
<protein>
    <submittedName>
        <fullName evidence="1">Uncharacterized protein</fullName>
    </submittedName>
</protein>
<comment type="caution">
    <text evidence="1">The sequence shown here is derived from an EMBL/GenBank/DDBJ whole genome shotgun (WGS) entry which is preliminary data.</text>
</comment>
<dbReference type="AlphaFoldDB" id="A0A6B3QDU3"/>
<gene>
    <name evidence="1" type="ORF">G3385_06815</name>
</gene>
<accession>A0A6B3QDU3</accession>
<dbReference type="RefSeq" id="WP_163299542.1">
    <property type="nucleotide sequence ID" value="NZ_CP064406.1"/>
</dbReference>
<sequence length="45" mass="5376">MSIEVGNRIKNIRLKAYESMSEISEQKKLIELSHRKKKNEKETEE</sequence>
<proteinExistence type="predicted"/>